<feature type="transmembrane region" description="Helical" evidence="6">
    <location>
        <begin position="152"/>
        <end position="173"/>
    </location>
</feature>
<dbReference type="HOGENOM" id="CLU_033863_10_3_5"/>
<evidence type="ECO:0000313" key="8">
    <source>
        <dbReference type="EMBL" id="CDK98744.1"/>
    </source>
</evidence>
<feature type="transmembrane region" description="Helical" evidence="6">
    <location>
        <begin position="217"/>
        <end position="236"/>
    </location>
</feature>
<feature type="transmembrane region" description="Helical" evidence="6">
    <location>
        <begin position="128"/>
        <end position="146"/>
    </location>
</feature>
<reference evidence="8 9" key="1">
    <citation type="journal article" date="2014" name="Genome Announc.">
        <title>Complete genome sequence of Magnetospirillum gryphiswaldense MSR-1.</title>
        <authorList>
            <person name="Wang X."/>
            <person name="Wang Q."/>
            <person name="Zhang W."/>
            <person name="Wang Y."/>
            <person name="Li L."/>
            <person name="Wen T."/>
            <person name="Zhang T."/>
            <person name="Zhang Y."/>
            <person name="Xu J."/>
            <person name="Hu J."/>
            <person name="Li S."/>
            <person name="Liu L."/>
            <person name="Liu J."/>
            <person name="Jiang W."/>
            <person name="Tian J."/>
            <person name="Li Y."/>
            <person name="Schuler D."/>
            <person name="Wang L."/>
            <person name="Li J."/>
        </authorList>
    </citation>
    <scope>NUCLEOTIDE SEQUENCE [LARGE SCALE GENOMIC DNA]</scope>
    <source>
        <strain evidence="9">DSM 6361 / JCM 21280 / NBRC 15271 / MSR-1</strain>
    </source>
</reference>
<evidence type="ECO:0000256" key="1">
    <source>
        <dbReference type="ARBA" id="ARBA00004141"/>
    </source>
</evidence>
<feature type="transmembrane region" description="Helical" evidence="6">
    <location>
        <begin position="70"/>
        <end position="91"/>
    </location>
</feature>
<dbReference type="InterPro" id="IPR037185">
    <property type="entry name" value="EmrE-like"/>
</dbReference>
<keyword evidence="5 6" id="KW-0472">Membrane</keyword>
<dbReference type="InterPro" id="IPR050638">
    <property type="entry name" value="AA-Vitamin_Transporters"/>
</dbReference>
<keyword evidence="3 6" id="KW-0812">Transmembrane</keyword>
<dbReference type="KEGG" id="mgy:MGMSRv2__1529"/>
<dbReference type="GO" id="GO:0016020">
    <property type="term" value="C:membrane"/>
    <property type="evidence" value="ECO:0007669"/>
    <property type="project" value="UniProtKB-SubCell"/>
</dbReference>
<comment type="subcellular location">
    <subcellularLocation>
        <location evidence="1">Membrane</location>
        <topology evidence="1">Multi-pass membrane protein</topology>
    </subcellularLocation>
</comment>
<evidence type="ECO:0000256" key="3">
    <source>
        <dbReference type="ARBA" id="ARBA00022692"/>
    </source>
</evidence>
<dbReference type="Gene3D" id="1.10.3730.20">
    <property type="match status" value="1"/>
</dbReference>
<evidence type="ECO:0000256" key="5">
    <source>
        <dbReference type="ARBA" id="ARBA00023136"/>
    </source>
</evidence>
<dbReference type="AlphaFoldDB" id="V6EZV5"/>
<organism evidence="8 9">
    <name type="scientific">Magnetospirillum gryphiswaldense (strain DSM 6361 / JCM 21280 / NBRC 15271 / MSR-1)</name>
    <dbReference type="NCBI Taxonomy" id="431944"/>
    <lineage>
        <taxon>Bacteria</taxon>
        <taxon>Pseudomonadati</taxon>
        <taxon>Pseudomonadota</taxon>
        <taxon>Alphaproteobacteria</taxon>
        <taxon>Rhodospirillales</taxon>
        <taxon>Rhodospirillaceae</taxon>
        <taxon>Magnetospirillum</taxon>
    </lineage>
</organism>
<evidence type="ECO:0000256" key="2">
    <source>
        <dbReference type="ARBA" id="ARBA00007362"/>
    </source>
</evidence>
<dbReference type="Proteomes" id="UP000018922">
    <property type="component" value="Chromosome I"/>
</dbReference>
<comment type="similarity">
    <text evidence="2">Belongs to the EamA transporter family.</text>
</comment>
<evidence type="ECO:0000259" key="7">
    <source>
        <dbReference type="Pfam" id="PF00892"/>
    </source>
</evidence>
<feature type="transmembrane region" description="Helical" evidence="6">
    <location>
        <begin position="37"/>
        <end position="58"/>
    </location>
</feature>
<protein>
    <submittedName>
        <fullName evidence="8">Cysteine and O-acetylserine efflux permease</fullName>
    </submittedName>
</protein>
<dbReference type="SUPFAM" id="SSF103481">
    <property type="entry name" value="Multidrug resistance efflux transporter EmrE"/>
    <property type="match status" value="2"/>
</dbReference>
<feature type="transmembrane region" description="Helical" evidence="6">
    <location>
        <begin position="248"/>
        <end position="266"/>
    </location>
</feature>
<keyword evidence="4 6" id="KW-1133">Transmembrane helix</keyword>
<dbReference type="Pfam" id="PF00892">
    <property type="entry name" value="EamA"/>
    <property type="match status" value="2"/>
</dbReference>
<name>V6EZV5_MAGGM</name>
<dbReference type="PANTHER" id="PTHR32322:SF2">
    <property type="entry name" value="EAMA DOMAIN-CONTAINING PROTEIN"/>
    <property type="match status" value="1"/>
</dbReference>
<feature type="transmembrane region" description="Helical" evidence="6">
    <location>
        <begin position="97"/>
        <end position="119"/>
    </location>
</feature>
<evidence type="ECO:0000256" key="6">
    <source>
        <dbReference type="SAM" id="Phobius"/>
    </source>
</evidence>
<dbReference type="eggNOG" id="COG0697">
    <property type="taxonomic scope" value="Bacteria"/>
</dbReference>
<keyword evidence="9" id="KW-1185">Reference proteome</keyword>
<dbReference type="PANTHER" id="PTHR32322">
    <property type="entry name" value="INNER MEMBRANE TRANSPORTER"/>
    <property type="match status" value="1"/>
</dbReference>
<evidence type="ECO:0000313" key="9">
    <source>
        <dbReference type="Proteomes" id="UP000018922"/>
    </source>
</evidence>
<feature type="transmembrane region" description="Helical" evidence="6">
    <location>
        <begin position="272"/>
        <end position="290"/>
    </location>
</feature>
<sequence length="302" mass="32045">MVARLSPTNLLPWLIALFCLIWSSVFAVARLGLAHSPPLTLLSIRFALAALVALALALALRERLPRGRAVLMLALIGIANHALYLGLSYLGMRHVPAGLTAIIVSANPVLTALLAALVLDERLNGRKLAGLALGVVGVAFILRHRIVAGTDAWLDMLWPLAALVALSGGAILFKRIGLAGGGFGGLAVQLAAAALFLAFPAWGLEGGLAAIEPVAEFWFSLAYQVVLASVIAYAIWFHLLRVSTATAASAWHFLIPPLGVLFGWLIMDEQVMWADFAGIVPVAAGIWLVTRSRTPLRSPPPR</sequence>
<evidence type="ECO:0000256" key="4">
    <source>
        <dbReference type="ARBA" id="ARBA00022989"/>
    </source>
</evidence>
<accession>V6EZV5</accession>
<proteinExistence type="inferred from homology"/>
<dbReference type="EMBL" id="HG794546">
    <property type="protein sequence ID" value="CDK98744.1"/>
    <property type="molecule type" value="Genomic_DNA"/>
</dbReference>
<feature type="transmembrane region" description="Helical" evidence="6">
    <location>
        <begin position="180"/>
        <end position="202"/>
    </location>
</feature>
<dbReference type="InterPro" id="IPR000620">
    <property type="entry name" value="EamA_dom"/>
</dbReference>
<feature type="domain" description="EamA" evidence="7">
    <location>
        <begin position="14"/>
        <end position="142"/>
    </location>
</feature>
<dbReference type="STRING" id="1430440.MGMSRv2__1529"/>
<feature type="domain" description="EamA" evidence="7">
    <location>
        <begin position="157"/>
        <end position="290"/>
    </location>
</feature>
<gene>
    <name evidence="8" type="ordered locus">MGMSRv2__1529</name>
</gene>